<dbReference type="Gene3D" id="1.10.287.130">
    <property type="match status" value="1"/>
</dbReference>
<dbReference type="PROSITE" id="PS50109">
    <property type="entry name" value="HIS_KIN"/>
    <property type="match status" value="1"/>
</dbReference>
<sequence>MIIRSIRLRLLVMISLSILLLWGTTFGFTWWRTSRDINLVYDAELKLVAELLAVATEHELEELDLEDYQINLSESGYDFPLLLQVWSDDNKLVIQGPGTPGYVLTSSVDDGYSDSEFDGEGWRVYTLNITQHNYRIHVARGHAVSEALVSSFVQDVVKPLLIVLPLSGMLWFIIQQGFRPLRSVSRLIGERDYDYLNPVTAEHIPEEVADLVDELNALLKRLKVSIERNNRFTADVAHELRTPIAGMLVQMQSSVTGRTDAEREKGLTQINKGLNHLNHVVNQLLILASIEPEKIRMQFEVFDLISVAEDVMSDISPMALSKRVEMELIADDQIELNGNREMIAIMLSNLVTNAMKFTPSGNKISVSIKTHYKGVKLAVEDSGPGIPDDKKKWVFERLNRLPGETESGSGLGLSIVKEICELHQGNINLQDRKDETGLIVNLFLPQLRES</sequence>
<dbReference type="CDD" id="cd00082">
    <property type="entry name" value="HisKA"/>
    <property type="match status" value="1"/>
</dbReference>
<dbReference type="InterPro" id="IPR013727">
    <property type="entry name" value="2CSK_N"/>
</dbReference>
<keyword evidence="6" id="KW-0812">Transmembrane</keyword>
<dbReference type="Gene3D" id="1.20.5.1040">
    <property type="entry name" value="Sensor protein qsec"/>
    <property type="match status" value="1"/>
</dbReference>
<protein>
    <recommendedName>
        <fullName evidence="3">histidine kinase</fullName>
        <ecNumber evidence="3">2.7.13.3</ecNumber>
    </recommendedName>
</protein>
<keyword evidence="4" id="KW-0597">Phosphoprotein</keyword>
<dbReference type="GO" id="GO:0005524">
    <property type="term" value="F:ATP binding"/>
    <property type="evidence" value="ECO:0007669"/>
    <property type="project" value="UniProtKB-KW"/>
</dbReference>
<dbReference type="SMART" id="SM00387">
    <property type="entry name" value="HATPase_c"/>
    <property type="match status" value="1"/>
</dbReference>
<accession>A0A1E2US10</accession>
<comment type="catalytic activity">
    <reaction evidence="1">
        <text>ATP + protein L-histidine = ADP + protein N-phospho-L-histidine.</text>
        <dbReference type="EC" id="2.7.13.3"/>
    </reaction>
</comment>
<keyword evidence="7" id="KW-0547">Nucleotide-binding</keyword>
<comment type="subcellular location">
    <subcellularLocation>
        <location evidence="2">Membrane</location>
        <topology evidence="2">Multi-pass membrane protein</topology>
    </subcellularLocation>
</comment>
<evidence type="ECO:0000256" key="8">
    <source>
        <dbReference type="ARBA" id="ARBA00022777"/>
    </source>
</evidence>
<dbReference type="InterPro" id="IPR004358">
    <property type="entry name" value="Sig_transdc_His_kin-like_C"/>
</dbReference>
<keyword evidence="15" id="KW-1185">Reference proteome</keyword>
<name>A0A1E2US10_9GAMM</name>
<dbReference type="PANTHER" id="PTHR45436">
    <property type="entry name" value="SENSOR HISTIDINE KINASE YKOH"/>
    <property type="match status" value="1"/>
</dbReference>
<dbReference type="PANTHER" id="PTHR45436:SF14">
    <property type="entry name" value="SENSOR PROTEIN QSEC"/>
    <property type="match status" value="1"/>
</dbReference>
<dbReference type="InterPro" id="IPR005467">
    <property type="entry name" value="His_kinase_dom"/>
</dbReference>
<dbReference type="Pfam" id="PF00512">
    <property type="entry name" value="HisKA"/>
    <property type="match status" value="1"/>
</dbReference>
<evidence type="ECO:0000256" key="1">
    <source>
        <dbReference type="ARBA" id="ARBA00000085"/>
    </source>
</evidence>
<dbReference type="InterPro" id="IPR003661">
    <property type="entry name" value="HisK_dim/P_dom"/>
</dbReference>
<evidence type="ECO:0000256" key="11">
    <source>
        <dbReference type="ARBA" id="ARBA00023012"/>
    </source>
</evidence>
<evidence type="ECO:0000256" key="9">
    <source>
        <dbReference type="ARBA" id="ARBA00022840"/>
    </source>
</evidence>
<evidence type="ECO:0000256" key="5">
    <source>
        <dbReference type="ARBA" id="ARBA00022679"/>
    </source>
</evidence>
<dbReference type="SMART" id="SM00388">
    <property type="entry name" value="HisKA"/>
    <property type="match status" value="1"/>
</dbReference>
<organism evidence="14 15">
    <name type="scientific">Candidatus Thiodiazotropha endoloripes</name>
    <dbReference type="NCBI Taxonomy" id="1818881"/>
    <lineage>
        <taxon>Bacteria</taxon>
        <taxon>Pseudomonadati</taxon>
        <taxon>Pseudomonadota</taxon>
        <taxon>Gammaproteobacteria</taxon>
        <taxon>Chromatiales</taxon>
        <taxon>Sedimenticolaceae</taxon>
        <taxon>Candidatus Thiodiazotropha</taxon>
    </lineage>
</organism>
<evidence type="ECO:0000313" key="14">
    <source>
        <dbReference type="EMBL" id="ODB97490.1"/>
    </source>
</evidence>
<dbReference type="EMBL" id="LVJZ01000003">
    <property type="protein sequence ID" value="ODB97490.1"/>
    <property type="molecule type" value="Genomic_DNA"/>
</dbReference>
<dbReference type="Pfam" id="PF02518">
    <property type="entry name" value="HATPase_c"/>
    <property type="match status" value="1"/>
</dbReference>
<dbReference type="RefSeq" id="WP_069024540.1">
    <property type="nucleotide sequence ID" value="NZ_LVJZ01000003.1"/>
</dbReference>
<evidence type="ECO:0000256" key="12">
    <source>
        <dbReference type="ARBA" id="ARBA00023136"/>
    </source>
</evidence>
<evidence type="ECO:0000259" key="13">
    <source>
        <dbReference type="PROSITE" id="PS50109"/>
    </source>
</evidence>
<feature type="domain" description="Histidine kinase" evidence="13">
    <location>
        <begin position="235"/>
        <end position="448"/>
    </location>
</feature>
<dbReference type="Proteomes" id="UP000094849">
    <property type="component" value="Unassembled WGS sequence"/>
</dbReference>
<evidence type="ECO:0000256" key="7">
    <source>
        <dbReference type="ARBA" id="ARBA00022741"/>
    </source>
</evidence>
<keyword evidence="10" id="KW-1133">Transmembrane helix</keyword>
<evidence type="ECO:0000256" key="6">
    <source>
        <dbReference type="ARBA" id="ARBA00022692"/>
    </source>
</evidence>
<dbReference type="InterPro" id="IPR036097">
    <property type="entry name" value="HisK_dim/P_sf"/>
</dbReference>
<evidence type="ECO:0000256" key="2">
    <source>
        <dbReference type="ARBA" id="ARBA00004141"/>
    </source>
</evidence>
<dbReference type="InterPro" id="IPR050428">
    <property type="entry name" value="TCS_sensor_his_kinase"/>
</dbReference>
<dbReference type="STRING" id="1818881.A3196_12435"/>
<dbReference type="SUPFAM" id="SSF47384">
    <property type="entry name" value="Homodimeric domain of signal transducing histidine kinase"/>
    <property type="match status" value="1"/>
</dbReference>
<comment type="caution">
    <text evidence="14">The sequence shown here is derived from an EMBL/GenBank/DDBJ whole genome shotgun (WGS) entry which is preliminary data.</text>
</comment>
<evidence type="ECO:0000256" key="4">
    <source>
        <dbReference type="ARBA" id="ARBA00022553"/>
    </source>
</evidence>
<dbReference type="AlphaFoldDB" id="A0A1E2US10"/>
<dbReference type="PRINTS" id="PR00344">
    <property type="entry name" value="BCTRLSENSOR"/>
</dbReference>
<dbReference type="Pfam" id="PF08521">
    <property type="entry name" value="2CSK_N"/>
    <property type="match status" value="1"/>
</dbReference>
<evidence type="ECO:0000256" key="10">
    <source>
        <dbReference type="ARBA" id="ARBA00022989"/>
    </source>
</evidence>
<keyword evidence="9" id="KW-0067">ATP-binding</keyword>
<reference evidence="14 15" key="1">
    <citation type="submission" date="2016-03" db="EMBL/GenBank/DDBJ databases">
        <title>Chemosynthetic sulphur-oxidizing symbionts of marine invertebrate animals are capable of nitrogen fixation.</title>
        <authorList>
            <person name="Petersen J.M."/>
            <person name="Kemper A."/>
            <person name="Gruber-Vodicka H."/>
            <person name="Cardini U."/>
            <person name="Geest Mvander."/>
            <person name="Kleiner M."/>
            <person name="Bulgheresi S."/>
            <person name="Fussmann M."/>
            <person name="Herbold C."/>
            <person name="Seah B.K.B."/>
            <person name="Antony C.Paul."/>
            <person name="Liu D."/>
            <person name="Belitz A."/>
            <person name="Weber M."/>
        </authorList>
    </citation>
    <scope>NUCLEOTIDE SEQUENCE [LARGE SCALE GENOMIC DNA]</scope>
    <source>
        <strain evidence="14">G_D</strain>
    </source>
</reference>
<dbReference type="InterPro" id="IPR003594">
    <property type="entry name" value="HATPase_dom"/>
</dbReference>
<dbReference type="GO" id="GO:0000155">
    <property type="term" value="F:phosphorelay sensor kinase activity"/>
    <property type="evidence" value="ECO:0007669"/>
    <property type="project" value="InterPro"/>
</dbReference>
<dbReference type="InterPro" id="IPR036890">
    <property type="entry name" value="HATPase_C_sf"/>
</dbReference>
<dbReference type="EC" id="2.7.13.3" evidence="3"/>
<keyword evidence="12" id="KW-0472">Membrane</keyword>
<keyword evidence="11" id="KW-0902">Two-component regulatory system</keyword>
<proteinExistence type="predicted"/>
<keyword evidence="5" id="KW-0808">Transferase</keyword>
<evidence type="ECO:0000256" key="3">
    <source>
        <dbReference type="ARBA" id="ARBA00012438"/>
    </source>
</evidence>
<dbReference type="GO" id="GO:0005886">
    <property type="term" value="C:plasma membrane"/>
    <property type="evidence" value="ECO:0007669"/>
    <property type="project" value="TreeGrafter"/>
</dbReference>
<keyword evidence="8" id="KW-0418">Kinase</keyword>
<evidence type="ECO:0000313" key="15">
    <source>
        <dbReference type="Proteomes" id="UP000094849"/>
    </source>
</evidence>
<dbReference type="SUPFAM" id="SSF55874">
    <property type="entry name" value="ATPase domain of HSP90 chaperone/DNA topoisomerase II/histidine kinase"/>
    <property type="match status" value="1"/>
</dbReference>
<gene>
    <name evidence="14" type="ORF">A3196_12435</name>
</gene>
<dbReference type="Gene3D" id="3.30.565.10">
    <property type="entry name" value="Histidine kinase-like ATPase, C-terminal domain"/>
    <property type="match status" value="1"/>
</dbReference>